<organism evidence="2 3">
    <name type="scientific">Caerostris extrusa</name>
    <name type="common">Bark spider</name>
    <name type="synonym">Caerostris bankana</name>
    <dbReference type="NCBI Taxonomy" id="172846"/>
    <lineage>
        <taxon>Eukaryota</taxon>
        <taxon>Metazoa</taxon>
        <taxon>Ecdysozoa</taxon>
        <taxon>Arthropoda</taxon>
        <taxon>Chelicerata</taxon>
        <taxon>Arachnida</taxon>
        <taxon>Araneae</taxon>
        <taxon>Araneomorphae</taxon>
        <taxon>Entelegynae</taxon>
        <taxon>Araneoidea</taxon>
        <taxon>Araneidae</taxon>
        <taxon>Caerostris</taxon>
    </lineage>
</organism>
<proteinExistence type="predicted"/>
<comment type="caution">
    <text evidence="2">The sequence shown here is derived from an EMBL/GenBank/DDBJ whole genome shotgun (WGS) entry which is preliminary data.</text>
</comment>
<accession>A0AAV4VQY3</accession>
<feature type="region of interest" description="Disordered" evidence="1">
    <location>
        <begin position="70"/>
        <end position="92"/>
    </location>
</feature>
<feature type="compositionally biased region" description="Low complexity" evidence="1">
    <location>
        <begin position="81"/>
        <end position="92"/>
    </location>
</feature>
<evidence type="ECO:0000313" key="2">
    <source>
        <dbReference type="EMBL" id="GIY71790.1"/>
    </source>
</evidence>
<keyword evidence="3" id="KW-1185">Reference proteome</keyword>
<dbReference type="AlphaFoldDB" id="A0AAV4VQY3"/>
<sequence length="147" mass="16490">MLANTDLQKLLMEGFKDAEKRISDSSKQTVQERIADVIFDITGGPSGAILRANPSQLLWHDANTSPCYDSDTERLKSLPEQTGTQSSNTTSCSQTAAVVQTSEKRPFQKQQLCCRRNVIHRPKKRCVFGFPKNWLLVQTEALFTGTR</sequence>
<gene>
    <name evidence="2" type="ORF">CEXT_540431</name>
</gene>
<evidence type="ECO:0000313" key="3">
    <source>
        <dbReference type="Proteomes" id="UP001054945"/>
    </source>
</evidence>
<dbReference type="EMBL" id="BPLR01014860">
    <property type="protein sequence ID" value="GIY71790.1"/>
    <property type="molecule type" value="Genomic_DNA"/>
</dbReference>
<protein>
    <submittedName>
        <fullName evidence="2">Uncharacterized protein</fullName>
    </submittedName>
</protein>
<dbReference type="Proteomes" id="UP001054945">
    <property type="component" value="Unassembled WGS sequence"/>
</dbReference>
<evidence type="ECO:0000256" key="1">
    <source>
        <dbReference type="SAM" id="MobiDB-lite"/>
    </source>
</evidence>
<reference evidence="2 3" key="1">
    <citation type="submission" date="2021-06" db="EMBL/GenBank/DDBJ databases">
        <title>Caerostris extrusa draft genome.</title>
        <authorList>
            <person name="Kono N."/>
            <person name="Arakawa K."/>
        </authorList>
    </citation>
    <scope>NUCLEOTIDE SEQUENCE [LARGE SCALE GENOMIC DNA]</scope>
</reference>
<name>A0AAV4VQY3_CAEEX</name>